<feature type="modified residue" description="N6-(pyridoxal phosphate)lysine" evidence="3">
    <location>
        <position position="192"/>
    </location>
</feature>
<evidence type="ECO:0000256" key="3">
    <source>
        <dbReference type="PIRSR" id="PIRSR000390-2"/>
    </source>
</evidence>
<dbReference type="KEGG" id="fki:FK004_09050"/>
<protein>
    <submittedName>
        <fullName evidence="5">Pyridoxal phosphate-dependent aminotransferase</fullName>
    </submittedName>
</protein>
<dbReference type="EMBL" id="CP020919">
    <property type="protein sequence ID" value="AWG25375.1"/>
    <property type="molecule type" value="Genomic_DNA"/>
</dbReference>
<dbReference type="Gene3D" id="3.40.640.10">
    <property type="entry name" value="Type I PLP-dependent aspartate aminotransferase-like (Major domain)"/>
    <property type="match status" value="1"/>
</dbReference>
<dbReference type="PANTHER" id="PTHR30244:SF34">
    <property type="entry name" value="DTDP-4-AMINO-4,6-DIDEOXYGALACTOSE TRANSAMINASE"/>
    <property type="match status" value="1"/>
</dbReference>
<proteinExistence type="inferred from homology"/>
<organism evidence="5 6">
    <name type="scientific">Flavobacterium kingsejongi</name>
    <dbReference type="NCBI Taxonomy" id="1678728"/>
    <lineage>
        <taxon>Bacteria</taxon>
        <taxon>Pseudomonadati</taxon>
        <taxon>Bacteroidota</taxon>
        <taxon>Flavobacteriia</taxon>
        <taxon>Flavobacteriales</taxon>
        <taxon>Flavobacteriaceae</taxon>
        <taxon>Flavobacterium</taxon>
    </lineage>
</organism>
<keyword evidence="6" id="KW-1185">Reference proteome</keyword>
<dbReference type="Gene3D" id="3.90.1150.10">
    <property type="entry name" value="Aspartate Aminotransferase, domain 1"/>
    <property type="match status" value="1"/>
</dbReference>
<dbReference type="InterPro" id="IPR000653">
    <property type="entry name" value="DegT/StrS_aminotransferase"/>
</dbReference>
<dbReference type="InterPro" id="IPR015422">
    <property type="entry name" value="PyrdxlP-dep_Trfase_small"/>
</dbReference>
<dbReference type="Proteomes" id="UP000244677">
    <property type="component" value="Chromosome"/>
</dbReference>
<dbReference type="Pfam" id="PF01041">
    <property type="entry name" value="DegT_DnrJ_EryC1"/>
    <property type="match status" value="1"/>
</dbReference>
<evidence type="ECO:0000313" key="5">
    <source>
        <dbReference type="EMBL" id="AWG25375.1"/>
    </source>
</evidence>
<feature type="active site" description="Proton acceptor" evidence="2">
    <location>
        <position position="192"/>
    </location>
</feature>
<dbReference type="RefSeq" id="WP_108736973.1">
    <property type="nucleotide sequence ID" value="NZ_CP020919.1"/>
</dbReference>
<dbReference type="GO" id="GO:0008483">
    <property type="term" value="F:transaminase activity"/>
    <property type="evidence" value="ECO:0007669"/>
    <property type="project" value="UniProtKB-KW"/>
</dbReference>
<dbReference type="InterPro" id="IPR015421">
    <property type="entry name" value="PyrdxlP-dep_Trfase_major"/>
</dbReference>
<keyword evidence="3 4" id="KW-0663">Pyridoxal phosphate</keyword>
<dbReference type="SUPFAM" id="SSF53383">
    <property type="entry name" value="PLP-dependent transferases"/>
    <property type="match status" value="1"/>
</dbReference>
<comment type="similarity">
    <text evidence="1 4">Belongs to the DegT/DnrJ/EryC1 family.</text>
</comment>
<dbReference type="GO" id="GO:0030170">
    <property type="term" value="F:pyridoxal phosphate binding"/>
    <property type="evidence" value="ECO:0007669"/>
    <property type="project" value="TreeGrafter"/>
</dbReference>
<dbReference type="CDD" id="cd00616">
    <property type="entry name" value="AHBA_syn"/>
    <property type="match status" value="1"/>
</dbReference>
<evidence type="ECO:0000256" key="2">
    <source>
        <dbReference type="PIRSR" id="PIRSR000390-1"/>
    </source>
</evidence>
<evidence type="ECO:0000256" key="4">
    <source>
        <dbReference type="RuleBase" id="RU004508"/>
    </source>
</evidence>
<accession>A0A2S1LNP0</accession>
<keyword evidence="5" id="KW-0032">Aminotransferase</keyword>
<dbReference type="InterPro" id="IPR015424">
    <property type="entry name" value="PyrdxlP-dep_Trfase"/>
</dbReference>
<dbReference type="PIRSF" id="PIRSF000390">
    <property type="entry name" value="PLP_StrS"/>
    <property type="match status" value="1"/>
</dbReference>
<dbReference type="PANTHER" id="PTHR30244">
    <property type="entry name" value="TRANSAMINASE"/>
    <property type="match status" value="1"/>
</dbReference>
<name>A0A2S1LNP0_9FLAO</name>
<evidence type="ECO:0000313" key="6">
    <source>
        <dbReference type="Proteomes" id="UP000244677"/>
    </source>
</evidence>
<sequence length="379" mass="42561">MKKDRIFLSLGLKSGSELKYIQSALSENWITLGGPHVDALEKKIECFLDNKKYISALNSGTSAIHLGLILLGVQKEDEVLCQTMTFSASANPIVYLGATPVFIDSEPDTWNICPVALEKAILDRIRKNKIPKAIIAVDLYGMPYKADEVRNIANKYSIPILEDSAEALGSIYKGRQCGTLGDIGVFSFNGNKIITTSGGGALITSSDEVKKKAIFLATQARDDSPYYQHSEIGYNYRMSNIAAGIGCAQMEVLEQRIMLRKRMHEFYVDYFKNIDGIKILSETSDDYKSNHWLNAILIDPETIGGNNTKLRVELEHANIESRFLWKPMHLQPVFRKFPYYGGDIAEQLFDRGLCLPSGANINKNHKLRIKKVFDNFFKL</sequence>
<dbReference type="AlphaFoldDB" id="A0A2S1LNP0"/>
<evidence type="ECO:0000256" key="1">
    <source>
        <dbReference type="ARBA" id="ARBA00037999"/>
    </source>
</evidence>
<dbReference type="GO" id="GO:0000271">
    <property type="term" value="P:polysaccharide biosynthetic process"/>
    <property type="evidence" value="ECO:0007669"/>
    <property type="project" value="TreeGrafter"/>
</dbReference>
<dbReference type="OrthoDB" id="9810913at2"/>
<keyword evidence="5" id="KW-0808">Transferase</keyword>
<gene>
    <name evidence="5" type="ORF">FK004_09050</name>
</gene>
<reference evidence="5 6" key="1">
    <citation type="submission" date="2017-04" db="EMBL/GenBank/DDBJ databases">
        <title>Complete genome sequence of Flavobacterium kingsejong AJ004.</title>
        <authorList>
            <person name="Lee P.C."/>
        </authorList>
    </citation>
    <scope>NUCLEOTIDE SEQUENCE [LARGE SCALE GENOMIC DNA]</scope>
    <source>
        <strain evidence="5 6">AJ004</strain>
    </source>
</reference>